<sequence>MRFEAVYHRASDNLCYSIDKDNLIVNIKTGYDVEKVFIYYGDPFDGGILGGEWKWKGKREEIPFKKRLKHQIWWTTTLKLKYKRCKYYFELTGNEETWFYFEDCFLSEKQMQLDGKMLQCFTFPWMNEADINKTPAWVNDMVWYQIFPERFCNGNPSINPKGVQPWHKGGVTNEEFYGGDLQGIINKLNYLKEIGITGIYLNPIFESPSAHKYDTTDYMKIDPNFGDENVFRKLVNKAHEKGIRIMLDGVFNHCGAKFGPWLDVLENGPSSKYYSWFMVNKWPFDDNNHDTKDGRFYSFAFNQKMPKLNTNNPEVIDYLIKVCEYWVKNYKIDGLRLDVANEISHKFCKKLREKMKSLNPDFYILGEIWHDSIPWLRGDEFDAIMNYSLTSSISDFWIDKSLTKDDFEYTINRCYTIYMQQNNDVLFNLLDSHDTERLISRVKDINVFYQQLAVLFTMPGSPCIFYGTEVALEGKYDPDCRRCMPWDEIKSGIYDDKINIMKALINLRKEQKLFRSRNFHFPNTIKNSRVIEYIKIDENGNRLEILLNCSNIDVLIENNGSVLFSNLYSNNRLLKKGVLIRKVDSI</sequence>
<accession>M1M031</accession>
<dbReference type="InterPro" id="IPR013783">
    <property type="entry name" value="Ig-like_fold"/>
</dbReference>
<dbReference type="HOGENOM" id="CLU_006462_6_2_9"/>
<dbReference type="Gene3D" id="2.60.40.10">
    <property type="entry name" value="Immunoglobulins"/>
    <property type="match status" value="1"/>
</dbReference>
<keyword evidence="2" id="KW-0378">Hydrolase</keyword>
<dbReference type="PANTHER" id="PTHR10357:SF210">
    <property type="entry name" value="MALTODEXTRIN GLUCOSIDASE"/>
    <property type="match status" value="1"/>
</dbReference>
<dbReference type="STRING" id="36745.CLSAP_49160"/>
<evidence type="ECO:0000256" key="2">
    <source>
        <dbReference type="ARBA" id="ARBA00022801"/>
    </source>
</evidence>
<protein>
    <submittedName>
        <fullName evidence="5">Glycosidase</fullName>
    </submittedName>
</protein>
<dbReference type="Pfam" id="PF02903">
    <property type="entry name" value="Alpha-amylase_N"/>
    <property type="match status" value="1"/>
</dbReference>
<dbReference type="KEGG" id="csr:Cspa_c51690"/>
<organism evidence="5 6">
    <name type="scientific">Clostridium saccharoperbutylacetonicum N1-4(HMT)</name>
    <dbReference type="NCBI Taxonomy" id="931276"/>
    <lineage>
        <taxon>Bacteria</taxon>
        <taxon>Bacillati</taxon>
        <taxon>Bacillota</taxon>
        <taxon>Clostridia</taxon>
        <taxon>Eubacteriales</taxon>
        <taxon>Clostridiaceae</taxon>
        <taxon>Clostridium</taxon>
    </lineage>
</organism>
<evidence type="ECO:0000259" key="4">
    <source>
        <dbReference type="SMART" id="SM00642"/>
    </source>
</evidence>
<evidence type="ECO:0000256" key="3">
    <source>
        <dbReference type="ARBA" id="ARBA00023295"/>
    </source>
</evidence>
<dbReference type="CDD" id="cd11338">
    <property type="entry name" value="AmyAc_CMD"/>
    <property type="match status" value="1"/>
</dbReference>
<dbReference type="InterPro" id="IPR006047">
    <property type="entry name" value="GH13_cat_dom"/>
</dbReference>
<evidence type="ECO:0000313" key="6">
    <source>
        <dbReference type="Proteomes" id="UP000011728"/>
    </source>
</evidence>
<comment type="similarity">
    <text evidence="1">Belongs to the glycosyl hydrolase 13 family.</text>
</comment>
<dbReference type="InterPro" id="IPR045857">
    <property type="entry name" value="O16G_dom_2"/>
</dbReference>
<keyword evidence="6" id="KW-1185">Reference proteome</keyword>
<dbReference type="PATRIC" id="fig|931276.5.peg.5222"/>
<dbReference type="InterPro" id="IPR017853">
    <property type="entry name" value="GH"/>
</dbReference>
<dbReference type="AlphaFoldDB" id="M1M031"/>
<keyword evidence="3 5" id="KW-0326">Glycosidase</keyword>
<dbReference type="eggNOG" id="COG0366">
    <property type="taxonomic scope" value="Bacteria"/>
</dbReference>
<dbReference type="SUPFAM" id="SSF51445">
    <property type="entry name" value="(Trans)glycosidases"/>
    <property type="match status" value="1"/>
</dbReference>
<gene>
    <name evidence="5" type="ORF">Cspa_c51690</name>
</gene>
<dbReference type="Gene3D" id="3.20.20.80">
    <property type="entry name" value="Glycosidases"/>
    <property type="match status" value="1"/>
</dbReference>
<dbReference type="GO" id="GO:0005975">
    <property type="term" value="P:carbohydrate metabolic process"/>
    <property type="evidence" value="ECO:0007669"/>
    <property type="project" value="InterPro"/>
</dbReference>
<dbReference type="GO" id="GO:0004553">
    <property type="term" value="F:hydrolase activity, hydrolyzing O-glycosyl compounds"/>
    <property type="evidence" value="ECO:0007669"/>
    <property type="project" value="InterPro"/>
</dbReference>
<feature type="domain" description="Glycosyl hydrolase family 13 catalytic" evidence="4">
    <location>
        <begin position="145"/>
        <end position="508"/>
    </location>
</feature>
<dbReference type="PANTHER" id="PTHR10357">
    <property type="entry name" value="ALPHA-AMYLASE FAMILY MEMBER"/>
    <property type="match status" value="1"/>
</dbReference>
<dbReference type="InterPro" id="IPR004185">
    <property type="entry name" value="Glyco_hydro_13_lg-like_dom"/>
</dbReference>
<dbReference type="OrthoDB" id="9805159at2"/>
<dbReference type="SUPFAM" id="SSF81296">
    <property type="entry name" value="E set domains"/>
    <property type="match status" value="1"/>
</dbReference>
<evidence type="ECO:0000256" key="1">
    <source>
        <dbReference type="ARBA" id="ARBA00008061"/>
    </source>
</evidence>
<dbReference type="Pfam" id="PF00128">
    <property type="entry name" value="Alpha-amylase"/>
    <property type="match status" value="1"/>
</dbReference>
<proteinExistence type="inferred from homology"/>
<dbReference type="CDD" id="cd02857">
    <property type="entry name" value="E_set_CDase_PDE_N"/>
    <property type="match status" value="1"/>
</dbReference>
<dbReference type="Gene3D" id="3.90.400.10">
    <property type="entry name" value="Oligo-1,6-glucosidase, Domain 2"/>
    <property type="match status" value="1"/>
</dbReference>
<dbReference type="Proteomes" id="UP000011728">
    <property type="component" value="Chromosome"/>
</dbReference>
<dbReference type="RefSeq" id="WP_015395228.1">
    <property type="nucleotide sequence ID" value="NC_020291.1"/>
</dbReference>
<dbReference type="EMBL" id="CP004121">
    <property type="protein sequence ID" value="AGF58920.1"/>
    <property type="molecule type" value="Genomic_DNA"/>
</dbReference>
<evidence type="ECO:0000313" key="5">
    <source>
        <dbReference type="EMBL" id="AGF58920.1"/>
    </source>
</evidence>
<name>M1M031_9CLOT</name>
<reference evidence="5 6" key="1">
    <citation type="submission" date="2013-02" db="EMBL/GenBank/DDBJ databases">
        <title>Genome sequence of Clostridium saccharoperbutylacetonicum N1-4(HMT).</title>
        <authorList>
            <person name="Poehlein A."/>
            <person name="Daniel R."/>
        </authorList>
    </citation>
    <scope>NUCLEOTIDE SEQUENCE [LARGE SCALE GENOMIC DNA]</scope>
    <source>
        <strain evidence="6">N1-4(HMT)</strain>
    </source>
</reference>
<dbReference type="InterPro" id="IPR014756">
    <property type="entry name" value="Ig_E-set"/>
</dbReference>
<dbReference type="SMART" id="SM00642">
    <property type="entry name" value="Aamy"/>
    <property type="match status" value="1"/>
</dbReference>